<dbReference type="SMART" id="SM00316">
    <property type="entry name" value="S1"/>
    <property type="match status" value="1"/>
</dbReference>
<keyword evidence="5" id="KW-0694">RNA-binding</keyword>
<evidence type="ECO:0000256" key="5">
    <source>
        <dbReference type="ARBA" id="ARBA00022884"/>
    </source>
</evidence>
<sequence>MSNELVIDVQPNEIVIALLDNKQLVEVSKEKSNVQFAVGDIYLGKVKKIMPGLNAAFVDVGYEKDAFLHYLDLGHQFLTLNKFLQQAIARKGKGMSISKMKLEPDIDKNGKITDVLKSGQYILVQVAKEPISTKGPRLCSEISLAGRNIVLMPFSDKVSISQKLKSTEEKSRLKQLLQSIKPKNYGVIVRTVAEGKMVAELDKELRSLVEKWETSFEHIRDMNPPSLVLGEMNRTTAILRDILNSSFENIYVNNAGAAEDIKQYIASIAPEKEKIVKHVKGELPIFDQLGIDKQIKSSFGKTVSFKSGAYLIIEHTEAFHVIDVNSGNRSKAGNDQETNALEVNLAAAEECARQLRLRDMGGIIVVDFIDMHSAENRHKLFEKMKEMMGKDRTKHNILPLSKFGLMQITRQRVRPEMNVAVQEKCPTCQGTGEISPAVLLTDQIEQNLSRIVNQQSEKKLTLKVHPFVAAYINKGIWKTLRRQWQSELGIKLSVREIPSYDLLVYKFFDKNNQEIVL</sequence>
<dbReference type="Gene3D" id="3.40.1260.20">
    <property type="entry name" value="Ribonuclease E, catalytic domain"/>
    <property type="match status" value="1"/>
</dbReference>
<dbReference type="PROSITE" id="PS50126">
    <property type="entry name" value="S1"/>
    <property type="match status" value="1"/>
</dbReference>
<accession>A0ABT5VRR6</accession>
<gene>
    <name evidence="7" type="ORF">L3049_08840</name>
</gene>
<name>A0ABT5VRR6_9BACT</name>
<comment type="cofactor">
    <cofactor evidence="1">
        <name>Mg(2+)</name>
        <dbReference type="ChEBI" id="CHEBI:18420"/>
    </cofactor>
</comment>
<dbReference type="PANTHER" id="PTHR30001">
    <property type="entry name" value="RIBONUCLEASE"/>
    <property type="match status" value="1"/>
</dbReference>
<dbReference type="InterPro" id="IPR003029">
    <property type="entry name" value="S1_domain"/>
</dbReference>
<dbReference type="RefSeq" id="WP_275109449.1">
    <property type="nucleotide sequence ID" value="NZ_JAKJSC010000001.1"/>
</dbReference>
<evidence type="ECO:0000256" key="1">
    <source>
        <dbReference type="ARBA" id="ARBA00001946"/>
    </source>
</evidence>
<dbReference type="Proteomes" id="UP001528920">
    <property type="component" value="Unassembled WGS sequence"/>
</dbReference>
<dbReference type="CDD" id="cd04453">
    <property type="entry name" value="S1_RNase_E"/>
    <property type="match status" value="1"/>
</dbReference>
<feature type="domain" description="S1 motif" evidence="6">
    <location>
        <begin position="39"/>
        <end position="117"/>
    </location>
</feature>
<dbReference type="NCBIfam" id="TIGR00757">
    <property type="entry name" value="RNaseEG"/>
    <property type="match status" value="1"/>
</dbReference>
<evidence type="ECO:0000256" key="4">
    <source>
        <dbReference type="ARBA" id="ARBA00022842"/>
    </source>
</evidence>
<reference evidence="7 8" key="1">
    <citation type="submission" date="2022-01" db="EMBL/GenBank/DDBJ databases">
        <title>Labilibaculum sp. nov, a marine bacterium isolated from Antarctica.</title>
        <authorList>
            <person name="Dai W."/>
        </authorList>
    </citation>
    <scope>NUCLEOTIDE SEQUENCE [LARGE SCALE GENOMIC DNA]</scope>
    <source>
        <strain evidence="7 8">DW002</strain>
    </source>
</reference>
<evidence type="ECO:0000313" key="7">
    <source>
        <dbReference type="EMBL" id="MDE5418114.1"/>
    </source>
</evidence>
<evidence type="ECO:0000256" key="3">
    <source>
        <dbReference type="ARBA" id="ARBA00022801"/>
    </source>
</evidence>
<dbReference type="PANTHER" id="PTHR30001:SF0">
    <property type="entry name" value="RIBONUCLEASE G"/>
    <property type="match status" value="1"/>
</dbReference>
<evidence type="ECO:0000259" key="6">
    <source>
        <dbReference type="PROSITE" id="PS50126"/>
    </source>
</evidence>
<dbReference type="InterPro" id="IPR012340">
    <property type="entry name" value="NA-bd_OB-fold"/>
</dbReference>
<keyword evidence="3" id="KW-0378">Hydrolase</keyword>
<organism evidence="7 8">
    <name type="scientific">Paralabilibaculum antarcticum</name>
    <dbReference type="NCBI Taxonomy" id="2912572"/>
    <lineage>
        <taxon>Bacteria</taxon>
        <taxon>Pseudomonadati</taxon>
        <taxon>Bacteroidota</taxon>
        <taxon>Bacteroidia</taxon>
        <taxon>Marinilabiliales</taxon>
        <taxon>Marinifilaceae</taxon>
        <taxon>Paralabilibaculum</taxon>
    </lineage>
</organism>
<dbReference type="InterPro" id="IPR019307">
    <property type="entry name" value="RNA-bd_AU-1/RNase_E/G"/>
</dbReference>
<keyword evidence="4" id="KW-0460">Magnesium</keyword>
<dbReference type="SUPFAM" id="SSF50249">
    <property type="entry name" value="Nucleic acid-binding proteins"/>
    <property type="match status" value="1"/>
</dbReference>
<evidence type="ECO:0000313" key="8">
    <source>
        <dbReference type="Proteomes" id="UP001528920"/>
    </source>
</evidence>
<evidence type="ECO:0000256" key="2">
    <source>
        <dbReference type="ARBA" id="ARBA00022723"/>
    </source>
</evidence>
<protein>
    <submittedName>
        <fullName evidence="7">Rne/Rng family ribonuclease</fullName>
    </submittedName>
</protein>
<dbReference type="InterPro" id="IPR004659">
    <property type="entry name" value="RNase_E/G"/>
</dbReference>
<proteinExistence type="predicted"/>
<dbReference type="Pfam" id="PF10150">
    <property type="entry name" value="RNase_E_G"/>
    <property type="match status" value="1"/>
</dbReference>
<comment type="caution">
    <text evidence="7">The sequence shown here is derived from an EMBL/GenBank/DDBJ whole genome shotgun (WGS) entry which is preliminary data.</text>
</comment>
<keyword evidence="2" id="KW-0479">Metal-binding</keyword>
<dbReference type="Gene3D" id="2.40.50.140">
    <property type="entry name" value="Nucleic acid-binding proteins"/>
    <property type="match status" value="1"/>
</dbReference>
<keyword evidence="8" id="KW-1185">Reference proteome</keyword>
<dbReference type="EMBL" id="JAKJSC010000001">
    <property type="protein sequence ID" value="MDE5418114.1"/>
    <property type="molecule type" value="Genomic_DNA"/>
</dbReference>